<evidence type="ECO:0000313" key="1">
    <source>
        <dbReference type="EMBL" id="ABM38111.1"/>
    </source>
</evidence>
<keyword evidence="2" id="KW-1185">Reference proteome</keyword>
<dbReference type="EMBL" id="CP000529">
    <property type="protein sequence ID" value="ABM38111.1"/>
    <property type="molecule type" value="Genomic_DNA"/>
</dbReference>
<dbReference type="Proteomes" id="UP000000644">
    <property type="component" value="Chromosome"/>
</dbReference>
<organism evidence="1 2">
    <name type="scientific">Polaromonas naphthalenivorans (strain CJ2)</name>
    <dbReference type="NCBI Taxonomy" id="365044"/>
    <lineage>
        <taxon>Bacteria</taxon>
        <taxon>Pseudomonadati</taxon>
        <taxon>Pseudomonadota</taxon>
        <taxon>Betaproteobacteria</taxon>
        <taxon>Burkholderiales</taxon>
        <taxon>Comamonadaceae</taxon>
        <taxon>Polaromonas</taxon>
    </lineage>
</organism>
<dbReference type="STRING" id="365044.Pnap_2809"/>
<sequence>MNVALVGLTTREEVALGMLVGKSQPGWQCSAVTAGLDESLPPADLYVVDLAGRGMRRWTEEAQSDLLKALDGAPAVLVAPAFDQTWSALDSHLMKSQSLVLLHKPYGTEDMRAALKQAAAGRATPVQPKALPVAPSVPHGVLPPESAPRVIASPVMAAMPPSSPVAQEGGKMTAGEFQARPGTFPGHEPPLFMRMLGEALALHNPFEVRVSFLNRMIFHPDAQWMASNTSLPVLEDLCGNDALASSIEIDTIDDKDAMARALRLGMPIEPLEPFLWKLAHEQLDKKA</sequence>
<gene>
    <name evidence="1" type="ordered locus">Pnap_2809</name>
</gene>
<evidence type="ECO:0000313" key="2">
    <source>
        <dbReference type="Proteomes" id="UP000000644"/>
    </source>
</evidence>
<name>A1VR33_POLNA</name>
<proteinExistence type="predicted"/>
<protein>
    <submittedName>
        <fullName evidence="1">Uncharacterized protein</fullName>
    </submittedName>
</protein>
<dbReference type="RefSeq" id="WP_011802188.1">
    <property type="nucleotide sequence ID" value="NC_008781.1"/>
</dbReference>
<dbReference type="AlphaFoldDB" id="A1VR33"/>
<dbReference type="KEGG" id="pna:Pnap_2809"/>
<reference evidence="2" key="1">
    <citation type="journal article" date="2009" name="Environ. Microbiol.">
        <title>The genome of Polaromonas naphthalenivorans strain CJ2, isolated from coal tar-contaminated sediment, reveals physiological and metabolic versatility and evolution through extensive horizontal gene transfer.</title>
        <authorList>
            <person name="Yagi J.M."/>
            <person name="Sims D."/>
            <person name="Brettin T."/>
            <person name="Bruce D."/>
            <person name="Madsen E.L."/>
        </authorList>
    </citation>
    <scope>NUCLEOTIDE SEQUENCE [LARGE SCALE GENOMIC DNA]</scope>
    <source>
        <strain evidence="2">CJ2</strain>
    </source>
</reference>
<dbReference type="HOGENOM" id="CLU_969290_0_0_4"/>
<accession>A1VR33</accession>
<dbReference type="OrthoDB" id="8888155at2"/>